<feature type="domain" description="Calcineurin-like phosphoesterase" evidence="2">
    <location>
        <begin position="37"/>
        <end position="234"/>
    </location>
</feature>
<evidence type="ECO:0000256" key="1">
    <source>
        <dbReference type="ARBA" id="ARBA00022801"/>
    </source>
</evidence>
<dbReference type="AlphaFoldDB" id="A0A1L8REV1"/>
<accession>A0A1L8REV1</accession>
<dbReference type="GO" id="GO:0004527">
    <property type="term" value="F:exonuclease activity"/>
    <property type="evidence" value="ECO:0007669"/>
    <property type="project" value="UniProtKB-KW"/>
</dbReference>
<dbReference type="Gene3D" id="3.60.21.10">
    <property type="match status" value="1"/>
</dbReference>
<gene>
    <name evidence="3" type="ORF">RU97_GL002288</name>
</gene>
<name>A0A1L8REV1_9ENTE</name>
<organism evidence="3 4">
    <name type="scientific">Enterococcus canis</name>
    <dbReference type="NCBI Taxonomy" id="214095"/>
    <lineage>
        <taxon>Bacteria</taxon>
        <taxon>Bacillati</taxon>
        <taxon>Bacillota</taxon>
        <taxon>Bacilli</taxon>
        <taxon>Lactobacillales</taxon>
        <taxon>Enterococcaceae</taxon>
        <taxon>Enterococcus</taxon>
    </lineage>
</organism>
<dbReference type="InterPro" id="IPR041796">
    <property type="entry name" value="Mre11_N"/>
</dbReference>
<evidence type="ECO:0000313" key="3">
    <source>
        <dbReference type="EMBL" id="OJG18215.1"/>
    </source>
</evidence>
<keyword evidence="1" id="KW-0378">Hydrolase</keyword>
<protein>
    <submittedName>
        <fullName evidence="3">DNA repair exonuclease YhaO</fullName>
    </submittedName>
</protein>
<evidence type="ECO:0000313" key="4">
    <source>
        <dbReference type="Proteomes" id="UP000181884"/>
    </source>
</evidence>
<sequence length="429" mass="49290">MSLSLLFSEIYRTNFRFQAESFYEKWYDEETKEKTAMKILHTADLHLDRPFEGLTGLPDALRKKLQESNLIMLKRIVDLAITEEVELVLFAGDVFHQNYIALKTQAAWVAQLERLAAVEIPVAIIFGNHDYYQEDRYWFAFPKNTQVFTSETVTTQVITTRTGKTVALSGFSYQRSWIEEHKALEFPPRAAVDYHIGLYHGELAHQEARYAPFTLAELKAKNYDYWALGHIHQPQILSQEPLIAYPGTPQGHTKKEQETGVLIYDLVSKQMTRYEVAPVCFQQQSLSLEKQNRLTLAQSFLQQELAKIWRQAPETIHLVFAKITDWPETPEFQRVLATGELLEYLQGKLSALSLQQLWLAGLSSQPLKGKKILPLTEADLEQLGQNIQTPELFADLFTNPDARGLDFQNEPLLAALTRLKADFELEEKP</sequence>
<keyword evidence="4" id="KW-1185">Reference proteome</keyword>
<dbReference type="SUPFAM" id="SSF56300">
    <property type="entry name" value="Metallo-dependent phosphatases"/>
    <property type="match status" value="1"/>
</dbReference>
<dbReference type="Pfam" id="PF00149">
    <property type="entry name" value="Metallophos"/>
    <property type="match status" value="1"/>
</dbReference>
<dbReference type="Proteomes" id="UP000181884">
    <property type="component" value="Unassembled WGS sequence"/>
</dbReference>
<dbReference type="InterPro" id="IPR004843">
    <property type="entry name" value="Calcineurin-like_PHP"/>
</dbReference>
<dbReference type="PANTHER" id="PTHR30337:SF7">
    <property type="entry name" value="PHOSPHOESTERASE"/>
    <property type="match status" value="1"/>
</dbReference>
<evidence type="ECO:0000259" key="2">
    <source>
        <dbReference type="Pfam" id="PF00149"/>
    </source>
</evidence>
<comment type="caution">
    <text evidence="3">The sequence shown here is derived from an EMBL/GenBank/DDBJ whole genome shotgun (WGS) entry which is preliminary data.</text>
</comment>
<dbReference type="PANTHER" id="PTHR30337">
    <property type="entry name" value="COMPONENT OF ATP-DEPENDENT DSDNA EXONUCLEASE"/>
    <property type="match status" value="1"/>
</dbReference>
<keyword evidence="3" id="KW-0269">Exonuclease</keyword>
<dbReference type="CDD" id="cd00840">
    <property type="entry name" value="MPP_Mre11_N"/>
    <property type="match status" value="1"/>
</dbReference>
<proteinExistence type="predicted"/>
<dbReference type="InterPro" id="IPR050535">
    <property type="entry name" value="DNA_Repair-Maintenance_Comp"/>
</dbReference>
<keyword evidence="3" id="KW-0540">Nuclease</keyword>
<reference evidence="3 4" key="1">
    <citation type="submission" date="2014-12" db="EMBL/GenBank/DDBJ databases">
        <title>Draft genome sequences of 29 type strains of Enterococci.</title>
        <authorList>
            <person name="Zhong Z."/>
            <person name="Sun Z."/>
            <person name="Liu W."/>
            <person name="Zhang W."/>
            <person name="Zhang H."/>
        </authorList>
    </citation>
    <scope>NUCLEOTIDE SEQUENCE [LARGE SCALE GENOMIC DNA]</scope>
    <source>
        <strain evidence="3 4">DSM 17029</strain>
    </source>
</reference>
<dbReference type="InterPro" id="IPR029052">
    <property type="entry name" value="Metallo-depent_PP-like"/>
</dbReference>
<dbReference type="EMBL" id="JXKH01000005">
    <property type="protein sequence ID" value="OJG18215.1"/>
    <property type="molecule type" value="Genomic_DNA"/>
</dbReference>
<dbReference type="STRING" id="214095.RU97_GL002288"/>